<dbReference type="AlphaFoldDB" id="A0A8U0INR7"/>
<protein>
    <submittedName>
        <fullName evidence="3">Uncharacterized protein</fullName>
    </submittedName>
</protein>
<name>A0A8U0INR7_9EURY</name>
<reference evidence="3" key="1">
    <citation type="submission" date="2022-04" db="EMBL/GenBank/DDBJ databases">
        <title>Diverse halophilic archaea isolated from saline environments.</title>
        <authorList>
            <person name="Cui H.-L."/>
        </authorList>
    </citation>
    <scope>NUCLEOTIDE SEQUENCE</scope>
    <source>
        <strain evidence="3">XZYJT40</strain>
    </source>
</reference>
<evidence type="ECO:0000313" key="3">
    <source>
        <dbReference type="EMBL" id="UPW02275.1"/>
    </source>
</evidence>
<proteinExistence type="predicted"/>
<evidence type="ECO:0000256" key="1">
    <source>
        <dbReference type="SAM" id="Coils"/>
    </source>
</evidence>
<dbReference type="KEGG" id="haxz:M0R88_09335"/>
<feature type="region of interest" description="Disordered" evidence="2">
    <location>
        <begin position="299"/>
        <end position="350"/>
    </location>
</feature>
<dbReference type="Proteomes" id="UP000830434">
    <property type="component" value="Chromosome"/>
</dbReference>
<feature type="coiled-coil region" evidence="1">
    <location>
        <begin position="146"/>
        <end position="173"/>
    </location>
</feature>
<feature type="compositionally biased region" description="Acidic residues" evidence="2">
    <location>
        <begin position="326"/>
        <end position="339"/>
    </location>
</feature>
<accession>A0A8U0INR7</accession>
<dbReference type="RefSeq" id="WP_248656659.1">
    <property type="nucleotide sequence ID" value="NZ_CP096658.1"/>
</dbReference>
<dbReference type="GeneID" id="72190056"/>
<feature type="compositionally biased region" description="Low complexity" evidence="2">
    <location>
        <begin position="340"/>
        <end position="350"/>
    </location>
</feature>
<evidence type="ECO:0000313" key="4">
    <source>
        <dbReference type="Proteomes" id="UP000830434"/>
    </source>
</evidence>
<gene>
    <name evidence="3" type="ORF">M0R88_09335</name>
</gene>
<feature type="compositionally biased region" description="Acidic residues" evidence="2">
    <location>
        <begin position="299"/>
        <end position="310"/>
    </location>
</feature>
<keyword evidence="4" id="KW-1185">Reference proteome</keyword>
<sequence>MTQKYRSFTETEMGDGTYVVAEPVSQTDDAVRIEAGWFDTEDDIEGEWEDPIGAIIRNDLTGGMELTEGTGTLSRRQAVENLADATKDGEPLVSGETEAEALIDYFAANDVLELDEKNDDVVLLKDPNEVSGKMVLNWAAAMAACVDKIDETMNRFERAKEKLQKHMENVDANPQRTEELMKEKAQELMALGDGSGFPDRSELSEQAQQKYDILREDFIYYKKLNEAGQENVSTAQQGVDQIANIIQKLEGAREVLDQKQGQVRTRALKERVFPESEVNIAMNMGELVTSLAGVGSIEEEAENMSEDDVESAVTDVLSDAQNIEGALDDTLGDESEAQEGQEGQASEFTV</sequence>
<evidence type="ECO:0000256" key="2">
    <source>
        <dbReference type="SAM" id="MobiDB-lite"/>
    </source>
</evidence>
<organism evidence="3 4">
    <name type="scientific">Halorussus gelatinilyticus</name>
    <dbReference type="NCBI Taxonomy" id="2937524"/>
    <lineage>
        <taxon>Archaea</taxon>
        <taxon>Methanobacteriati</taxon>
        <taxon>Methanobacteriota</taxon>
        <taxon>Stenosarchaea group</taxon>
        <taxon>Halobacteria</taxon>
        <taxon>Halobacteriales</taxon>
        <taxon>Haladaptataceae</taxon>
        <taxon>Halorussus</taxon>
    </lineage>
</organism>
<keyword evidence="1" id="KW-0175">Coiled coil</keyword>
<dbReference type="EMBL" id="CP096658">
    <property type="protein sequence ID" value="UPW02275.1"/>
    <property type="molecule type" value="Genomic_DNA"/>
</dbReference>